<name>A1K863_AZOSB</name>
<dbReference type="Proteomes" id="UP000002588">
    <property type="component" value="Chromosome"/>
</dbReference>
<proteinExistence type="predicted"/>
<dbReference type="AlphaFoldDB" id="A1K863"/>
<accession>A1K863</accession>
<dbReference type="EMBL" id="AM406670">
    <property type="protein sequence ID" value="CAL95018.1"/>
    <property type="molecule type" value="Genomic_DNA"/>
</dbReference>
<dbReference type="Pfam" id="PF13689">
    <property type="entry name" value="DUF4154"/>
    <property type="match status" value="1"/>
</dbReference>
<reference evidence="2 3" key="1">
    <citation type="journal article" date="2006" name="Nat. Biotechnol.">
        <title>Complete genome of the mutualistic, N2-fixing grass endophyte Azoarcus sp. strain BH72.</title>
        <authorList>
            <person name="Krause A."/>
            <person name="Ramakumar A."/>
            <person name="Bartels D."/>
            <person name="Battistoni F."/>
            <person name="Bekel T."/>
            <person name="Boch J."/>
            <person name="Boehm M."/>
            <person name="Friedrich F."/>
            <person name="Hurek T."/>
            <person name="Krause L."/>
            <person name="Linke B."/>
            <person name="McHardy A.C."/>
            <person name="Sarkar A."/>
            <person name="Schneiker S."/>
            <person name="Syed A.A."/>
            <person name="Thauer R."/>
            <person name="Vorhoelter F.-J."/>
            <person name="Weidner S."/>
            <person name="Puehler A."/>
            <person name="Reinhold-Hurek B."/>
            <person name="Kaiser O."/>
            <person name="Goesmann A."/>
        </authorList>
    </citation>
    <scope>NUCLEOTIDE SEQUENCE [LARGE SCALE GENOMIC DNA]</scope>
    <source>
        <strain evidence="2 3">BH72</strain>
    </source>
</reference>
<dbReference type="KEGG" id="aoa:dqs_2545"/>
<protein>
    <submittedName>
        <fullName evidence="2">Conserved hypothetical secreted protein</fullName>
    </submittedName>
</protein>
<dbReference type="eggNOG" id="ENOG50316VT">
    <property type="taxonomic scope" value="Bacteria"/>
</dbReference>
<sequence length="189" mass="20181">MHVSVLTRPILLRVLFALACLAAVLAPPCLADAPAAPAPVPEYALKAALFFKLPPFVYRPDTDRTTPLTMCILGSNPFGNALDRLASATIDGRPVRIRRLDAGRDAGSCEFAFVSRSEADDLDATLRRLAMHPVVTVSDIDGFARAGGMVEFALGSEGSIAILINRSAGQRLGIEFNAQLLRLARVVVP</sequence>
<keyword evidence="3" id="KW-1185">Reference proteome</keyword>
<feature type="signal peptide" evidence="1">
    <location>
        <begin position="1"/>
        <end position="31"/>
    </location>
</feature>
<feature type="chain" id="PRO_5002635627" evidence="1">
    <location>
        <begin position="32"/>
        <end position="189"/>
    </location>
</feature>
<dbReference type="HOGENOM" id="CLU_093136_0_0_4"/>
<evidence type="ECO:0000256" key="1">
    <source>
        <dbReference type="SAM" id="SignalP"/>
    </source>
</evidence>
<evidence type="ECO:0000313" key="2">
    <source>
        <dbReference type="EMBL" id="CAL95018.1"/>
    </source>
</evidence>
<keyword evidence="1" id="KW-0732">Signal</keyword>
<dbReference type="STRING" id="62928.azo2401"/>
<organism evidence="2 3">
    <name type="scientific">Azoarcus sp. (strain BH72)</name>
    <dbReference type="NCBI Taxonomy" id="418699"/>
    <lineage>
        <taxon>Bacteria</taxon>
        <taxon>Pseudomonadati</taxon>
        <taxon>Pseudomonadota</taxon>
        <taxon>Betaproteobacteria</taxon>
        <taxon>Rhodocyclales</taxon>
        <taxon>Zoogloeaceae</taxon>
        <taxon>Azoarcus</taxon>
    </lineage>
</organism>
<dbReference type="RefSeq" id="WP_011766132.1">
    <property type="nucleotide sequence ID" value="NC_008702.1"/>
</dbReference>
<evidence type="ECO:0000313" key="3">
    <source>
        <dbReference type="Proteomes" id="UP000002588"/>
    </source>
</evidence>
<dbReference type="InterPro" id="IPR025293">
    <property type="entry name" value="YfiR/HmsC-like"/>
</dbReference>
<dbReference type="KEGG" id="azo:azo2401"/>
<dbReference type="OrthoDB" id="8527941at2"/>
<gene>
    <name evidence="2" type="ordered locus">azo2401</name>
</gene>